<keyword evidence="3" id="KW-0540">Nuclease</keyword>
<sequence>MTETATQIELAQPWPDHTQLPESDGTFVKNFQEHPQSIILTDSIGPVLERLHPDGQYAIGQDSGIYWRQTDPPDPPEQGAVAPDWFYIPNVPPLLDGQYRRSYVLWKEYIRPLIVLELASGDGTEERDKTPISRTPEGKAVKPGKFWIYEQVMRIPYYGIYQIITGSLEVYQLVNGYYEQMSPNARGHYEMTRLGIELGLWQGSYQNQTQLWLRWWDTDGNLLLTGAERTEVERARADRAEQQAQAAQEQAQAAQEQADKLLQAQRNAISRLLGMGFTIEEVAATLSLTPEEVRQQPL</sequence>
<dbReference type="GO" id="GO:0004519">
    <property type="term" value="F:endonuclease activity"/>
    <property type="evidence" value="ECO:0007669"/>
    <property type="project" value="UniProtKB-KW"/>
</dbReference>
<name>A0A7C3VGD3_9CYAN</name>
<dbReference type="InterPro" id="IPR008538">
    <property type="entry name" value="Uma2"/>
</dbReference>
<comment type="caution">
    <text evidence="3">The sequence shown here is derived from an EMBL/GenBank/DDBJ whole genome shotgun (WGS) entry which is preliminary data.</text>
</comment>
<dbReference type="AlphaFoldDB" id="A0A7C3VGD3"/>
<dbReference type="PANTHER" id="PTHR33352">
    <property type="entry name" value="SLR1095 PROTEIN"/>
    <property type="match status" value="1"/>
</dbReference>
<feature type="coiled-coil region" evidence="1">
    <location>
        <begin position="230"/>
        <end position="271"/>
    </location>
</feature>
<organism evidence="3">
    <name type="scientific">Planktothricoides sp. SpSt-374</name>
    <dbReference type="NCBI Taxonomy" id="2282167"/>
    <lineage>
        <taxon>Bacteria</taxon>
        <taxon>Bacillati</taxon>
        <taxon>Cyanobacteriota</taxon>
        <taxon>Cyanophyceae</taxon>
        <taxon>Oscillatoriophycideae</taxon>
        <taxon>Oscillatoriales</taxon>
        <taxon>Oscillatoriaceae</taxon>
        <taxon>Planktothricoides</taxon>
    </lineage>
</organism>
<dbReference type="Pfam" id="PF05685">
    <property type="entry name" value="Uma2"/>
    <property type="match status" value="1"/>
</dbReference>
<accession>A0A7C3VGD3</accession>
<evidence type="ECO:0000313" key="3">
    <source>
        <dbReference type="EMBL" id="HGG00692.1"/>
    </source>
</evidence>
<keyword evidence="3" id="KW-0378">Hydrolase</keyword>
<dbReference type="EMBL" id="DSPX01000083">
    <property type="protein sequence ID" value="HGG00692.1"/>
    <property type="molecule type" value="Genomic_DNA"/>
</dbReference>
<dbReference type="PANTHER" id="PTHR33352:SF3">
    <property type="entry name" value="SLR1612 PROTEIN"/>
    <property type="match status" value="1"/>
</dbReference>
<feature type="domain" description="Putative restriction endonuclease" evidence="2">
    <location>
        <begin position="30"/>
        <end position="200"/>
    </location>
</feature>
<proteinExistence type="predicted"/>
<keyword evidence="3" id="KW-0255">Endonuclease</keyword>
<reference evidence="3" key="1">
    <citation type="journal article" date="2020" name="mSystems">
        <title>Genome- and Community-Level Interaction Insights into Carbon Utilization and Element Cycling Functions of Hydrothermarchaeota in Hydrothermal Sediment.</title>
        <authorList>
            <person name="Zhou Z."/>
            <person name="Liu Y."/>
            <person name="Xu W."/>
            <person name="Pan J."/>
            <person name="Luo Z.H."/>
            <person name="Li M."/>
        </authorList>
    </citation>
    <scope>NUCLEOTIDE SEQUENCE [LARGE SCALE GENOMIC DNA]</scope>
    <source>
        <strain evidence="3">SpSt-374</strain>
    </source>
</reference>
<evidence type="ECO:0000259" key="2">
    <source>
        <dbReference type="Pfam" id="PF05685"/>
    </source>
</evidence>
<gene>
    <name evidence="3" type="ORF">ENR15_08595</name>
</gene>
<protein>
    <submittedName>
        <fullName evidence="3">Uma2 family endonuclease</fullName>
    </submittedName>
</protein>
<keyword evidence="1" id="KW-0175">Coiled coil</keyword>
<evidence type="ECO:0000256" key="1">
    <source>
        <dbReference type="SAM" id="Coils"/>
    </source>
</evidence>